<reference evidence="1" key="1">
    <citation type="submission" date="2021-03" db="EMBL/GenBank/DDBJ databases">
        <authorList>
            <person name="Jaffe A."/>
        </authorList>
    </citation>
    <scope>NUCLEOTIDE SEQUENCE</scope>
    <source>
        <strain evidence="1">RIFCSPHIGHO2_01_FULL_AR10_44_11</strain>
    </source>
</reference>
<protein>
    <submittedName>
        <fullName evidence="1">DUF2283 domain-containing protein</fullName>
    </submittedName>
</protein>
<dbReference type="InterPro" id="IPR019270">
    <property type="entry name" value="DUF2283"/>
</dbReference>
<dbReference type="AlphaFoldDB" id="A0A8T4KRT0"/>
<dbReference type="Pfam" id="PF10049">
    <property type="entry name" value="DUF2283"/>
    <property type="match status" value="1"/>
</dbReference>
<gene>
    <name evidence="1" type="ORF">J4415_00195</name>
</gene>
<dbReference type="PANTHER" id="PTHR37029:SF1">
    <property type="entry name" value="SSR1768 PROTEIN"/>
    <property type="match status" value="1"/>
</dbReference>
<proteinExistence type="predicted"/>
<reference evidence="1" key="2">
    <citation type="submission" date="2021-05" db="EMBL/GenBank/DDBJ databases">
        <title>Protein family content uncovers lineage relationships and bacterial pathway maintenance mechanisms in DPANN archaea.</title>
        <authorList>
            <person name="Castelle C.J."/>
            <person name="Meheust R."/>
            <person name="Jaffe A.L."/>
            <person name="Seitz K."/>
            <person name="Gong X."/>
            <person name="Baker B.J."/>
            <person name="Banfield J.F."/>
        </authorList>
    </citation>
    <scope>NUCLEOTIDE SEQUENCE</scope>
    <source>
        <strain evidence="1">RIFCSPHIGHO2_01_FULL_AR10_44_11</strain>
    </source>
</reference>
<comment type="caution">
    <text evidence="1">The sequence shown here is derived from an EMBL/GenBank/DDBJ whole genome shotgun (WGS) entry which is preliminary data.</text>
</comment>
<evidence type="ECO:0000313" key="2">
    <source>
        <dbReference type="Proteomes" id="UP000677687"/>
    </source>
</evidence>
<accession>A0A8T4KRT0</accession>
<sequence>MKYKYDKETDILIIQLSDEKPDFGEQKGNIITHYNKDNKPVEIEILDASETALGMIKAMLSQKVKTTA</sequence>
<evidence type="ECO:0000313" key="1">
    <source>
        <dbReference type="EMBL" id="MBS3057031.1"/>
    </source>
</evidence>
<organism evidence="1 2">
    <name type="scientific">Candidatus Iainarchaeum sp</name>
    <dbReference type="NCBI Taxonomy" id="3101447"/>
    <lineage>
        <taxon>Archaea</taxon>
        <taxon>Candidatus Iainarchaeota</taxon>
        <taxon>Candidatus Iainarchaeia</taxon>
        <taxon>Candidatus Iainarchaeales</taxon>
        <taxon>Candidatus Iainarchaeaceae</taxon>
        <taxon>Candidatus Iainarchaeum</taxon>
    </lineage>
</organism>
<dbReference type="PANTHER" id="PTHR37029">
    <property type="entry name" value="SSR1768 PROTEIN"/>
    <property type="match status" value="1"/>
</dbReference>
<name>A0A8T4KRT0_9ARCH</name>
<dbReference type="Proteomes" id="UP000677687">
    <property type="component" value="Unassembled WGS sequence"/>
</dbReference>
<dbReference type="EMBL" id="JAGVWD010000003">
    <property type="protein sequence ID" value="MBS3057031.1"/>
    <property type="molecule type" value="Genomic_DNA"/>
</dbReference>